<feature type="compositionally biased region" description="Basic and acidic residues" evidence="1">
    <location>
        <begin position="33"/>
        <end position="42"/>
    </location>
</feature>
<gene>
    <name evidence="2" type="ORF">AVEN_27174_1</name>
</gene>
<sequence>MPNSNTPDKIVEIKMAGPNTPERKRKSRAGQSEAKKLEDKIKAKNGMRALRQRERDKELEKKETEAAKLRM</sequence>
<protein>
    <submittedName>
        <fullName evidence="2">Uncharacterized protein</fullName>
    </submittedName>
</protein>
<dbReference type="EMBL" id="BGPR01006594">
    <property type="protein sequence ID" value="GBN20286.1"/>
    <property type="molecule type" value="Genomic_DNA"/>
</dbReference>
<organism evidence="2 3">
    <name type="scientific">Araneus ventricosus</name>
    <name type="common">Orbweaver spider</name>
    <name type="synonym">Epeira ventricosa</name>
    <dbReference type="NCBI Taxonomy" id="182803"/>
    <lineage>
        <taxon>Eukaryota</taxon>
        <taxon>Metazoa</taxon>
        <taxon>Ecdysozoa</taxon>
        <taxon>Arthropoda</taxon>
        <taxon>Chelicerata</taxon>
        <taxon>Arachnida</taxon>
        <taxon>Araneae</taxon>
        <taxon>Araneomorphae</taxon>
        <taxon>Entelegynae</taxon>
        <taxon>Araneoidea</taxon>
        <taxon>Araneidae</taxon>
        <taxon>Araneus</taxon>
    </lineage>
</organism>
<keyword evidence="3" id="KW-1185">Reference proteome</keyword>
<name>A0A4Y2M3I4_ARAVE</name>
<evidence type="ECO:0000256" key="1">
    <source>
        <dbReference type="SAM" id="MobiDB-lite"/>
    </source>
</evidence>
<feature type="region of interest" description="Disordered" evidence="1">
    <location>
        <begin position="1"/>
        <end position="71"/>
    </location>
</feature>
<feature type="compositionally biased region" description="Basic and acidic residues" evidence="1">
    <location>
        <begin position="51"/>
        <end position="71"/>
    </location>
</feature>
<evidence type="ECO:0000313" key="2">
    <source>
        <dbReference type="EMBL" id="GBN20286.1"/>
    </source>
</evidence>
<dbReference type="AlphaFoldDB" id="A0A4Y2M3I4"/>
<accession>A0A4Y2M3I4</accession>
<dbReference type="Proteomes" id="UP000499080">
    <property type="component" value="Unassembled WGS sequence"/>
</dbReference>
<reference evidence="2 3" key="1">
    <citation type="journal article" date="2019" name="Sci. Rep.">
        <title>Orb-weaving spider Araneus ventricosus genome elucidates the spidroin gene catalogue.</title>
        <authorList>
            <person name="Kono N."/>
            <person name="Nakamura H."/>
            <person name="Ohtoshi R."/>
            <person name="Moran D.A.P."/>
            <person name="Shinohara A."/>
            <person name="Yoshida Y."/>
            <person name="Fujiwara M."/>
            <person name="Mori M."/>
            <person name="Tomita M."/>
            <person name="Arakawa K."/>
        </authorList>
    </citation>
    <scope>NUCLEOTIDE SEQUENCE [LARGE SCALE GENOMIC DNA]</scope>
</reference>
<evidence type="ECO:0000313" key="3">
    <source>
        <dbReference type="Proteomes" id="UP000499080"/>
    </source>
</evidence>
<proteinExistence type="predicted"/>
<comment type="caution">
    <text evidence="2">The sequence shown here is derived from an EMBL/GenBank/DDBJ whole genome shotgun (WGS) entry which is preliminary data.</text>
</comment>